<dbReference type="Proteomes" id="UP000199501">
    <property type="component" value="Unassembled WGS sequence"/>
</dbReference>
<reference evidence="4" key="1">
    <citation type="submission" date="2016-10" db="EMBL/GenBank/DDBJ databases">
        <authorList>
            <person name="Varghese N."/>
            <person name="Submissions S."/>
        </authorList>
    </citation>
    <scope>NUCLEOTIDE SEQUENCE [LARGE SCALE GENOMIC DNA]</scope>
    <source>
        <strain evidence="4">IBRC-M 10403</strain>
    </source>
</reference>
<keyword evidence="1" id="KW-0575">Peroxidase</keyword>
<gene>
    <name evidence="3" type="ORF">SAMN05216174_110125</name>
</gene>
<evidence type="ECO:0000313" key="4">
    <source>
        <dbReference type="Proteomes" id="UP000199501"/>
    </source>
</evidence>
<keyword evidence="4" id="KW-1185">Reference proteome</keyword>
<dbReference type="SUPFAM" id="SSF53474">
    <property type="entry name" value="alpha/beta-Hydrolases"/>
    <property type="match status" value="1"/>
</dbReference>
<dbReference type="Pfam" id="PF12697">
    <property type="entry name" value="Abhydrolase_6"/>
    <property type="match status" value="1"/>
</dbReference>
<evidence type="ECO:0000256" key="1">
    <source>
        <dbReference type="ARBA" id="ARBA00022559"/>
    </source>
</evidence>
<dbReference type="GO" id="GO:0004601">
    <property type="term" value="F:peroxidase activity"/>
    <property type="evidence" value="ECO:0007669"/>
    <property type="project" value="UniProtKB-KW"/>
</dbReference>
<accession>A0A1G6U862</accession>
<dbReference type="InterPro" id="IPR050471">
    <property type="entry name" value="AB_hydrolase"/>
</dbReference>
<dbReference type="PRINTS" id="PR00412">
    <property type="entry name" value="EPOXHYDRLASE"/>
</dbReference>
<dbReference type="PANTHER" id="PTHR43433">
    <property type="entry name" value="HYDROLASE, ALPHA/BETA FOLD FAMILY PROTEIN"/>
    <property type="match status" value="1"/>
</dbReference>
<protein>
    <submittedName>
        <fullName evidence="3">Pimeloyl-ACP methyl ester carboxylesterase</fullName>
    </submittedName>
</protein>
<dbReference type="OrthoDB" id="3210844at2"/>
<dbReference type="InterPro" id="IPR029058">
    <property type="entry name" value="AB_hydrolase_fold"/>
</dbReference>
<sequence>MPLIRVNGIRLHYRDTGSGDPVLLLMGTGGSGSVWDLHQVPALVAAGYRPIAVDNRGIPPSDECADGFTVHDMVADTAGLIEALGLGSCRMVGTSMGAYIAAELALARPDLVRQAALLAARGRSDVLRTALAAAERDLRESGIDLPARYRAAMRAVQFLSRTTLSDDTAARDWLDLLELSAGEGPGVAAQQGLEPMPDRLAAYAAIRVPVRVVSFSDDVIAPPGLGAELAAAIPGAESTVIPDCGHYGYLEDPESVNKVLIDFFAAVSGGPSA</sequence>
<name>A0A1G6U862_9PSEU</name>
<dbReference type="InterPro" id="IPR000639">
    <property type="entry name" value="Epox_hydrolase-like"/>
</dbReference>
<evidence type="ECO:0000259" key="2">
    <source>
        <dbReference type="Pfam" id="PF12697"/>
    </source>
</evidence>
<dbReference type="AlphaFoldDB" id="A0A1G6U862"/>
<dbReference type="PANTHER" id="PTHR43433:SF5">
    <property type="entry name" value="AB HYDROLASE-1 DOMAIN-CONTAINING PROTEIN"/>
    <property type="match status" value="1"/>
</dbReference>
<dbReference type="InterPro" id="IPR000073">
    <property type="entry name" value="AB_hydrolase_1"/>
</dbReference>
<keyword evidence="1" id="KW-0560">Oxidoreductase</keyword>
<evidence type="ECO:0000313" key="3">
    <source>
        <dbReference type="EMBL" id="SDD36777.1"/>
    </source>
</evidence>
<dbReference type="Gene3D" id="3.40.50.1820">
    <property type="entry name" value="alpha/beta hydrolase"/>
    <property type="match status" value="1"/>
</dbReference>
<proteinExistence type="predicted"/>
<organism evidence="3 4">
    <name type="scientific">Actinokineospora iranica</name>
    <dbReference type="NCBI Taxonomy" id="1271860"/>
    <lineage>
        <taxon>Bacteria</taxon>
        <taxon>Bacillati</taxon>
        <taxon>Actinomycetota</taxon>
        <taxon>Actinomycetes</taxon>
        <taxon>Pseudonocardiales</taxon>
        <taxon>Pseudonocardiaceae</taxon>
        <taxon>Actinokineospora</taxon>
    </lineage>
</organism>
<feature type="domain" description="AB hydrolase-1" evidence="2">
    <location>
        <begin position="23"/>
        <end position="257"/>
    </location>
</feature>
<dbReference type="EMBL" id="FMZZ01000010">
    <property type="protein sequence ID" value="SDD36777.1"/>
    <property type="molecule type" value="Genomic_DNA"/>
</dbReference>
<dbReference type="RefSeq" id="WP_091453445.1">
    <property type="nucleotide sequence ID" value="NZ_FMZZ01000010.1"/>
</dbReference>
<dbReference type="STRING" id="1271860.SAMN05216174_110125"/>